<organism evidence="10 11">
    <name type="scientific">Frondihabitans peucedani</name>
    <dbReference type="NCBI Taxonomy" id="598626"/>
    <lineage>
        <taxon>Bacteria</taxon>
        <taxon>Bacillati</taxon>
        <taxon>Actinomycetota</taxon>
        <taxon>Actinomycetes</taxon>
        <taxon>Micrococcales</taxon>
        <taxon>Microbacteriaceae</taxon>
        <taxon>Frondihabitans</taxon>
    </lineage>
</organism>
<evidence type="ECO:0000256" key="2">
    <source>
        <dbReference type="ARBA" id="ARBA00016956"/>
    </source>
</evidence>
<feature type="region of interest" description="Involved in Mg(2+) ion dislocation from EF-Tu" evidence="6">
    <location>
        <begin position="81"/>
        <end position="84"/>
    </location>
</feature>
<reference evidence="11" key="1">
    <citation type="journal article" date="2019" name="Int. J. Syst. Evol. Microbiol.">
        <title>The Global Catalogue of Microorganisms (GCM) 10K type strain sequencing project: providing services to taxonomists for standard genome sequencing and annotation.</title>
        <authorList>
            <consortium name="The Broad Institute Genomics Platform"/>
            <consortium name="The Broad Institute Genome Sequencing Center for Infectious Disease"/>
            <person name="Wu L."/>
            <person name="Ma J."/>
        </authorList>
    </citation>
    <scope>NUCLEOTIDE SEQUENCE [LARGE SCALE GENOMIC DNA]</scope>
    <source>
        <strain evidence="11">JCM 17442</strain>
    </source>
</reference>
<dbReference type="PANTHER" id="PTHR11741">
    <property type="entry name" value="ELONGATION FACTOR TS"/>
    <property type="match status" value="1"/>
</dbReference>
<evidence type="ECO:0000259" key="9">
    <source>
        <dbReference type="Pfam" id="PF00889"/>
    </source>
</evidence>
<dbReference type="RefSeq" id="WP_344793740.1">
    <property type="nucleotide sequence ID" value="NZ_BAABAU010000001.1"/>
</dbReference>
<evidence type="ECO:0000256" key="6">
    <source>
        <dbReference type="HAMAP-Rule" id="MF_00050"/>
    </source>
</evidence>
<proteinExistence type="inferred from homology"/>
<keyword evidence="4 6" id="KW-0648">Protein biosynthesis</keyword>
<evidence type="ECO:0000313" key="11">
    <source>
        <dbReference type="Proteomes" id="UP001501594"/>
    </source>
</evidence>
<dbReference type="GO" id="GO:0003746">
    <property type="term" value="F:translation elongation factor activity"/>
    <property type="evidence" value="ECO:0007669"/>
    <property type="project" value="UniProtKB-KW"/>
</dbReference>
<dbReference type="NCBIfam" id="TIGR00116">
    <property type="entry name" value="tsf"/>
    <property type="match status" value="1"/>
</dbReference>
<keyword evidence="6" id="KW-0963">Cytoplasm</keyword>
<gene>
    <name evidence="6 10" type="primary">tsf</name>
    <name evidence="10" type="ORF">GCM10022256_08070</name>
</gene>
<dbReference type="PANTHER" id="PTHR11741:SF0">
    <property type="entry name" value="ELONGATION FACTOR TS, MITOCHONDRIAL"/>
    <property type="match status" value="1"/>
</dbReference>
<evidence type="ECO:0000256" key="8">
    <source>
        <dbReference type="RuleBase" id="RU000643"/>
    </source>
</evidence>
<evidence type="ECO:0000256" key="3">
    <source>
        <dbReference type="ARBA" id="ARBA00022768"/>
    </source>
</evidence>
<evidence type="ECO:0000256" key="4">
    <source>
        <dbReference type="ARBA" id="ARBA00022917"/>
    </source>
</evidence>
<feature type="domain" description="Translation elongation factor EFTs/EF1B dimerisation" evidence="9">
    <location>
        <begin position="72"/>
        <end position="276"/>
    </location>
</feature>
<dbReference type="Gene3D" id="3.30.479.20">
    <property type="entry name" value="Elongation factor Ts, dimerisation domain"/>
    <property type="match status" value="2"/>
</dbReference>
<dbReference type="PROSITE" id="PS01127">
    <property type="entry name" value="EF_TS_2"/>
    <property type="match status" value="1"/>
</dbReference>
<keyword evidence="11" id="KW-1185">Reference proteome</keyword>
<dbReference type="Gene3D" id="1.10.286.20">
    <property type="match status" value="1"/>
</dbReference>
<dbReference type="SUPFAM" id="SSF46934">
    <property type="entry name" value="UBA-like"/>
    <property type="match status" value="1"/>
</dbReference>
<dbReference type="Gene3D" id="1.10.8.10">
    <property type="entry name" value="DNA helicase RuvA subunit, C-terminal domain"/>
    <property type="match status" value="1"/>
</dbReference>
<evidence type="ECO:0000313" key="10">
    <source>
        <dbReference type="EMBL" id="GAA4265195.1"/>
    </source>
</evidence>
<dbReference type="InterPro" id="IPR009060">
    <property type="entry name" value="UBA-like_sf"/>
</dbReference>
<accession>A0ABP8DZ15</accession>
<comment type="similarity">
    <text evidence="1 6 7">Belongs to the EF-Ts family.</text>
</comment>
<sequence>MANYSLADVKELRDRLGAGMLDSKNALVEADGDLEKAIEILRVKGLKGVAKREGRTTTAGLVTAKPGTAGTATLIELGSETDFVAKNEKFIALAETVLDAVAASGADDAETGNAAIVEGTQTVSEYVAQEAALLGEKIELRTVATVPGTEFAIYLHKTSKDLPPQVGVVVGYTGGDAETARSIAQHIAFAAPKFLSRDEVPADEVARERAIVEETAKNEGKPEAALPKIIEGRLTGFFKEIALLDQPYAKDSKQSVQKVLTDAGMTITGFARVKVGA</sequence>
<dbReference type="InterPro" id="IPR014039">
    <property type="entry name" value="Transl_elong_EFTs/EF1B_dimer"/>
</dbReference>
<keyword evidence="3 6" id="KW-0251">Elongation factor</keyword>
<dbReference type="InterPro" id="IPR036402">
    <property type="entry name" value="EF-Ts_dimer_sf"/>
</dbReference>
<dbReference type="InterPro" id="IPR001816">
    <property type="entry name" value="Transl_elong_EFTs/EF1B"/>
</dbReference>
<dbReference type="Pfam" id="PF00889">
    <property type="entry name" value="EF_TS"/>
    <property type="match status" value="1"/>
</dbReference>
<dbReference type="Proteomes" id="UP001501594">
    <property type="component" value="Unassembled WGS sequence"/>
</dbReference>
<dbReference type="SUPFAM" id="SSF54713">
    <property type="entry name" value="Elongation factor Ts (EF-Ts), dimerisation domain"/>
    <property type="match status" value="1"/>
</dbReference>
<evidence type="ECO:0000256" key="7">
    <source>
        <dbReference type="RuleBase" id="RU000642"/>
    </source>
</evidence>
<evidence type="ECO:0000256" key="5">
    <source>
        <dbReference type="ARBA" id="ARBA00025453"/>
    </source>
</evidence>
<dbReference type="EMBL" id="BAABAU010000001">
    <property type="protein sequence ID" value="GAA4265195.1"/>
    <property type="molecule type" value="Genomic_DNA"/>
</dbReference>
<protein>
    <recommendedName>
        <fullName evidence="2 6">Elongation factor Ts</fullName>
        <shortName evidence="6">EF-Ts</shortName>
    </recommendedName>
</protein>
<comment type="caution">
    <text evidence="10">The sequence shown here is derived from an EMBL/GenBank/DDBJ whole genome shotgun (WGS) entry which is preliminary data.</text>
</comment>
<dbReference type="InterPro" id="IPR018101">
    <property type="entry name" value="Transl_elong_Ts_CS"/>
</dbReference>
<evidence type="ECO:0000256" key="1">
    <source>
        <dbReference type="ARBA" id="ARBA00005532"/>
    </source>
</evidence>
<comment type="subcellular location">
    <subcellularLocation>
        <location evidence="6 8">Cytoplasm</location>
    </subcellularLocation>
</comment>
<comment type="function">
    <text evidence="5 6 7">Associates with the EF-Tu.GDP complex and induces the exchange of GDP to GTP. It remains bound to the aminoacyl-tRNA.EF-Tu.GTP complex up to the GTP hydrolysis stage on the ribosome.</text>
</comment>
<name>A0ABP8DZ15_9MICO</name>
<dbReference type="HAMAP" id="MF_00050">
    <property type="entry name" value="EF_Ts"/>
    <property type="match status" value="1"/>
</dbReference>